<comment type="caution">
    <text evidence="2">The sequence shown here is derived from an EMBL/GenBank/DDBJ whole genome shotgun (WGS) entry which is preliminary data.</text>
</comment>
<gene>
    <name evidence="2" type="ORF">ACFPCV_23325</name>
</gene>
<keyword evidence="3" id="KW-1185">Reference proteome</keyword>
<accession>A0ABV9S9K1</accession>
<feature type="transmembrane region" description="Helical" evidence="1">
    <location>
        <begin position="70"/>
        <end position="89"/>
    </location>
</feature>
<feature type="transmembrane region" description="Helical" evidence="1">
    <location>
        <begin position="140"/>
        <end position="162"/>
    </location>
</feature>
<feature type="transmembrane region" description="Helical" evidence="1">
    <location>
        <begin position="101"/>
        <end position="120"/>
    </location>
</feature>
<feature type="transmembrane region" description="Helical" evidence="1">
    <location>
        <begin position="32"/>
        <end position="50"/>
    </location>
</feature>
<reference evidence="3" key="1">
    <citation type="journal article" date="2019" name="Int. J. Syst. Evol. Microbiol.">
        <title>The Global Catalogue of Microorganisms (GCM) 10K type strain sequencing project: providing services to taxonomists for standard genome sequencing and annotation.</title>
        <authorList>
            <consortium name="The Broad Institute Genomics Platform"/>
            <consortium name="The Broad Institute Genome Sequencing Center for Infectious Disease"/>
            <person name="Wu L."/>
            <person name="Ma J."/>
        </authorList>
    </citation>
    <scope>NUCLEOTIDE SEQUENCE [LARGE SCALE GENOMIC DNA]</scope>
    <source>
        <strain evidence="3">ZS-22-S1</strain>
    </source>
</reference>
<dbReference type="RefSeq" id="WP_378058423.1">
    <property type="nucleotide sequence ID" value="NZ_JBHSIS010000010.1"/>
</dbReference>
<sequence length="177" mass="18148">MLVVIVHVGRSLSPDENRSCVMAEFDVKRVTTLEWAGIGAGLAAFIFSFLPWHSVSAGIVSASANAWSTGFFSLFAVLLLMAAGGLVLAPHLGVEVARLPLIWLALSGVAVLFILLQWLIIPNDGVAEYGLLGAGIESGAGFGLILGLIAAIVSTVGAVLTFRAAPKSVGGAHPSAA</sequence>
<evidence type="ECO:0000313" key="2">
    <source>
        <dbReference type="EMBL" id="MFC4856449.1"/>
    </source>
</evidence>
<keyword evidence="1" id="KW-1133">Transmembrane helix</keyword>
<evidence type="ECO:0000313" key="3">
    <source>
        <dbReference type="Proteomes" id="UP001595859"/>
    </source>
</evidence>
<dbReference type="Proteomes" id="UP001595859">
    <property type="component" value="Unassembled WGS sequence"/>
</dbReference>
<proteinExistence type="predicted"/>
<keyword evidence="1" id="KW-0812">Transmembrane</keyword>
<name>A0ABV9S9K1_9PSEU</name>
<keyword evidence="1" id="KW-0472">Membrane</keyword>
<protein>
    <submittedName>
        <fullName evidence="2">Uncharacterized protein</fullName>
    </submittedName>
</protein>
<organism evidence="2 3">
    <name type="scientific">Actinophytocola glycyrrhizae</name>
    <dbReference type="NCBI Taxonomy" id="2044873"/>
    <lineage>
        <taxon>Bacteria</taxon>
        <taxon>Bacillati</taxon>
        <taxon>Actinomycetota</taxon>
        <taxon>Actinomycetes</taxon>
        <taxon>Pseudonocardiales</taxon>
        <taxon>Pseudonocardiaceae</taxon>
    </lineage>
</organism>
<dbReference type="EMBL" id="JBHSIS010000010">
    <property type="protein sequence ID" value="MFC4856449.1"/>
    <property type="molecule type" value="Genomic_DNA"/>
</dbReference>
<evidence type="ECO:0000256" key="1">
    <source>
        <dbReference type="SAM" id="Phobius"/>
    </source>
</evidence>